<proteinExistence type="predicted"/>
<name>V6JG87_STRRC</name>
<evidence type="ECO:0000313" key="2">
    <source>
        <dbReference type="Proteomes" id="UP000017984"/>
    </source>
</evidence>
<dbReference type="Proteomes" id="UP000017984">
    <property type="component" value="Chromosome"/>
</dbReference>
<keyword evidence="2" id="KW-1185">Reference proteome</keyword>
<dbReference type="PATRIC" id="fig|1352936.5.peg.9175"/>
<dbReference type="EMBL" id="AWQX01000386">
    <property type="protein sequence ID" value="EST18922.1"/>
    <property type="molecule type" value="Genomic_DNA"/>
</dbReference>
<dbReference type="AlphaFoldDB" id="V6JG87"/>
<comment type="caution">
    <text evidence="1">The sequence shown here is derived from an EMBL/GenBank/DDBJ whole genome shotgun (WGS) entry which is preliminary data.</text>
</comment>
<dbReference type="HOGENOM" id="CLU_3141366_0_0_11"/>
<evidence type="ECO:0000313" key="1">
    <source>
        <dbReference type="EMBL" id="EST18922.1"/>
    </source>
</evidence>
<gene>
    <name evidence="1" type="ORF">M878_44205</name>
</gene>
<sequence length="49" mass="5514">MTDENGATHQLLDEDSMRRLADIAPDPMRAHALVDQILAEVRDVEQRAV</sequence>
<accession>V6JG87</accession>
<dbReference type="OrthoDB" id="9963067at2"/>
<protein>
    <submittedName>
        <fullName evidence="1">Uncharacterized protein</fullName>
    </submittedName>
</protein>
<organism evidence="1 2">
    <name type="scientific">Streptomyces roseochromogenus subsp. oscitans DS 12.976</name>
    <dbReference type="NCBI Taxonomy" id="1352936"/>
    <lineage>
        <taxon>Bacteria</taxon>
        <taxon>Bacillati</taxon>
        <taxon>Actinomycetota</taxon>
        <taxon>Actinomycetes</taxon>
        <taxon>Kitasatosporales</taxon>
        <taxon>Streptomycetaceae</taxon>
        <taxon>Streptomyces</taxon>
    </lineage>
</organism>
<dbReference type="RefSeq" id="WP_023553651.1">
    <property type="nucleotide sequence ID" value="NZ_CM002285.1"/>
</dbReference>
<reference evidence="1 2" key="1">
    <citation type="journal article" date="2014" name="Genome Announc.">
        <title>Draft Genome Sequence of Streptomyces roseochromogenes subsp. oscitans DS 12.976, Producer of the Aminocoumarin Antibiotic Clorobiocin.</title>
        <authorList>
            <person name="Ruckert C."/>
            <person name="Kalinowski J."/>
            <person name="Heide L."/>
            <person name="Apel A.K."/>
        </authorList>
    </citation>
    <scope>NUCLEOTIDE SEQUENCE [LARGE SCALE GENOMIC DNA]</scope>
    <source>
        <strain evidence="1 2">DS 12.976</strain>
    </source>
</reference>